<protein>
    <recommendedName>
        <fullName evidence="15">Penicillin-binding protein 2</fullName>
    </recommendedName>
</protein>
<feature type="domain" description="Penicillin-binding protein transpeptidase" evidence="11">
    <location>
        <begin position="211"/>
        <end position="544"/>
    </location>
</feature>
<evidence type="ECO:0000256" key="9">
    <source>
        <dbReference type="ARBA" id="ARBA00023316"/>
    </source>
</evidence>
<keyword evidence="3" id="KW-1003">Cell membrane</keyword>
<evidence type="ECO:0000256" key="1">
    <source>
        <dbReference type="ARBA" id="ARBA00004167"/>
    </source>
</evidence>
<evidence type="ECO:0000256" key="10">
    <source>
        <dbReference type="SAM" id="Phobius"/>
    </source>
</evidence>
<keyword evidence="5" id="KW-0133">Cell shape</keyword>
<dbReference type="PANTHER" id="PTHR30627:SF2">
    <property type="entry name" value="PEPTIDOGLYCAN D,D-TRANSPEPTIDASE MRDA"/>
    <property type="match status" value="1"/>
</dbReference>
<dbReference type="Proteomes" id="UP000176424">
    <property type="component" value="Unassembled WGS sequence"/>
</dbReference>
<dbReference type="SUPFAM" id="SSF56601">
    <property type="entry name" value="beta-lactamase/transpeptidase-like"/>
    <property type="match status" value="1"/>
</dbReference>
<comment type="caution">
    <text evidence="13">The sequence shown here is derived from an EMBL/GenBank/DDBJ whole genome shotgun (WGS) entry which is preliminary data.</text>
</comment>
<dbReference type="Pfam" id="PF03717">
    <property type="entry name" value="PBP_dimer"/>
    <property type="match status" value="1"/>
</dbReference>
<dbReference type="GO" id="GO:0008658">
    <property type="term" value="F:penicillin binding"/>
    <property type="evidence" value="ECO:0007669"/>
    <property type="project" value="InterPro"/>
</dbReference>
<dbReference type="SUPFAM" id="SSF56519">
    <property type="entry name" value="Penicillin binding protein dimerisation domain"/>
    <property type="match status" value="1"/>
</dbReference>
<evidence type="ECO:0000256" key="2">
    <source>
        <dbReference type="ARBA" id="ARBA00004236"/>
    </source>
</evidence>
<keyword evidence="8 10" id="KW-0472">Membrane</keyword>
<evidence type="ECO:0000259" key="11">
    <source>
        <dbReference type="Pfam" id="PF00905"/>
    </source>
</evidence>
<evidence type="ECO:0000259" key="12">
    <source>
        <dbReference type="Pfam" id="PF03717"/>
    </source>
</evidence>
<dbReference type="STRING" id="1797263.A2397_02160"/>
<accession>A0A1F4ZSR7</accession>
<evidence type="ECO:0000313" key="14">
    <source>
        <dbReference type="Proteomes" id="UP000176424"/>
    </source>
</evidence>
<evidence type="ECO:0000256" key="7">
    <source>
        <dbReference type="ARBA" id="ARBA00022989"/>
    </source>
</evidence>
<comment type="subcellular location">
    <subcellularLocation>
        <location evidence="2">Cell membrane</location>
    </subcellularLocation>
    <subcellularLocation>
        <location evidence="1">Membrane</location>
        <topology evidence="1">Single-pass membrane protein</topology>
    </subcellularLocation>
</comment>
<keyword evidence="6" id="KW-0573">Peptidoglycan synthesis</keyword>
<evidence type="ECO:0008006" key="15">
    <source>
        <dbReference type="Google" id="ProtNLM"/>
    </source>
</evidence>
<evidence type="ECO:0000256" key="6">
    <source>
        <dbReference type="ARBA" id="ARBA00022984"/>
    </source>
</evidence>
<dbReference type="InterPro" id="IPR001460">
    <property type="entry name" value="PCN-bd_Tpept"/>
</dbReference>
<evidence type="ECO:0000256" key="5">
    <source>
        <dbReference type="ARBA" id="ARBA00022960"/>
    </source>
</evidence>
<evidence type="ECO:0000256" key="3">
    <source>
        <dbReference type="ARBA" id="ARBA00022475"/>
    </source>
</evidence>
<dbReference type="GO" id="GO:0071555">
    <property type="term" value="P:cell wall organization"/>
    <property type="evidence" value="ECO:0007669"/>
    <property type="project" value="TreeGrafter"/>
</dbReference>
<proteinExistence type="predicted"/>
<dbReference type="GO" id="GO:0005886">
    <property type="term" value="C:plasma membrane"/>
    <property type="evidence" value="ECO:0007669"/>
    <property type="project" value="TreeGrafter"/>
</dbReference>
<name>A0A1F4ZSR7_9BACT</name>
<dbReference type="InterPro" id="IPR005311">
    <property type="entry name" value="PBP_dimer"/>
</dbReference>
<evidence type="ECO:0000313" key="13">
    <source>
        <dbReference type="EMBL" id="OGD09469.1"/>
    </source>
</evidence>
<dbReference type="Pfam" id="PF00905">
    <property type="entry name" value="Transpeptidase"/>
    <property type="match status" value="1"/>
</dbReference>
<dbReference type="InterPro" id="IPR012338">
    <property type="entry name" value="Beta-lactam/transpept-like"/>
</dbReference>
<evidence type="ECO:0000256" key="4">
    <source>
        <dbReference type="ARBA" id="ARBA00022692"/>
    </source>
</evidence>
<feature type="domain" description="Penicillin-binding protein dimerisation" evidence="12">
    <location>
        <begin position="101"/>
        <end position="174"/>
    </location>
</feature>
<dbReference type="PANTHER" id="PTHR30627">
    <property type="entry name" value="PEPTIDOGLYCAN D,D-TRANSPEPTIDASE"/>
    <property type="match status" value="1"/>
</dbReference>
<dbReference type="InterPro" id="IPR036138">
    <property type="entry name" value="PBP_dimer_sf"/>
</dbReference>
<dbReference type="Gene3D" id="3.40.710.10">
    <property type="entry name" value="DD-peptidase/beta-lactamase superfamily"/>
    <property type="match status" value="1"/>
</dbReference>
<dbReference type="AlphaFoldDB" id="A0A1F4ZSR7"/>
<organism evidence="13 14">
    <name type="scientific">Candidatus Amesbacteria bacterium RIFOXYB1_FULL_44_23</name>
    <dbReference type="NCBI Taxonomy" id="1797263"/>
    <lineage>
        <taxon>Bacteria</taxon>
        <taxon>Candidatus Amesiibacteriota</taxon>
    </lineage>
</organism>
<keyword evidence="4 10" id="KW-0812">Transmembrane</keyword>
<evidence type="ECO:0000256" key="8">
    <source>
        <dbReference type="ARBA" id="ARBA00023136"/>
    </source>
</evidence>
<dbReference type="InterPro" id="IPR050515">
    <property type="entry name" value="Beta-lactam/transpept"/>
</dbReference>
<dbReference type="Gene3D" id="3.90.1310.10">
    <property type="entry name" value="Penicillin-binding protein 2a (Domain 2)"/>
    <property type="match status" value="1"/>
</dbReference>
<keyword evidence="9" id="KW-0961">Cell wall biogenesis/degradation</keyword>
<gene>
    <name evidence="13" type="ORF">A2397_02160</name>
</gene>
<feature type="transmembrane region" description="Helical" evidence="10">
    <location>
        <begin position="37"/>
        <end position="61"/>
    </location>
</feature>
<reference evidence="13 14" key="1">
    <citation type="journal article" date="2016" name="Nat. Commun.">
        <title>Thousands of microbial genomes shed light on interconnected biogeochemical processes in an aquifer system.</title>
        <authorList>
            <person name="Anantharaman K."/>
            <person name="Brown C.T."/>
            <person name="Hug L.A."/>
            <person name="Sharon I."/>
            <person name="Castelle C.J."/>
            <person name="Probst A.J."/>
            <person name="Thomas B.C."/>
            <person name="Singh A."/>
            <person name="Wilkins M.J."/>
            <person name="Karaoz U."/>
            <person name="Brodie E.L."/>
            <person name="Williams K.H."/>
            <person name="Hubbard S.S."/>
            <person name="Banfield J.F."/>
        </authorList>
    </citation>
    <scope>NUCLEOTIDE SEQUENCE [LARGE SCALE GENOMIC DNA]</scope>
</reference>
<sequence>MRKFKPGIGFSDFVVTDQMEKRIRIGDDQERNFRMGWLVWILVLVGFSVLGVRLLTLQVFFGERYRLLSDENRVRTIKLVAPRGVIADRNGVELAANRLVGEKWRRVYLAGEAFSHMLGYVGEVTEDEVGLMKERGLKFQVGDFIGRSGVEEYYEEALRGIDGGILVEVDNQGIAARQLGRRQPVGGERLILGIDADLQKTGFEAMGNKKGAVVASDPKTGELLVLTSSPSFDANSLTANYSDLITNADMPFLNRTVGGVYPPGSIFKMITTSAAIESGEVLPGFTFEDAGVIKVNEYSYYNWLFTKRGGVEGTIGFTRAITRSTDTFFYKVGEKTGPENIADWATKFGLSQKTGIDLPGEVTGLIPDPDWKMEVKNERWYLGDTYIMSIGQGDILVTPLQMNVMTNVLATGGSKCVPHLLKNPSGKCQTLPMAKSTLDIIEKGMVGACSSGGTAYVFFDWNDAAKAGLSQAAYTKAPPETKLPLVACKTGTAEYWDVASGKMKTHGWLTAYAPADNPQISVTVLMEGGGEGSDVAAPVVRKVLAKYFGITDTYPYQSIRKGEGE</sequence>
<keyword evidence="7 10" id="KW-1133">Transmembrane helix</keyword>
<dbReference type="EMBL" id="MEXR01000032">
    <property type="protein sequence ID" value="OGD09469.1"/>
    <property type="molecule type" value="Genomic_DNA"/>
</dbReference>